<proteinExistence type="predicted"/>
<dbReference type="InterPro" id="IPR051531">
    <property type="entry name" value="N-acetyltransferase"/>
</dbReference>
<dbReference type="InterPro" id="IPR000182">
    <property type="entry name" value="GNAT_dom"/>
</dbReference>
<evidence type="ECO:0000313" key="2">
    <source>
        <dbReference type="EMBL" id="TDQ05802.1"/>
    </source>
</evidence>
<dbReference type="OrthoDB" id="3533156at2"/>
<evidence type="ECO:0000313" key="3">
    <source>
        <dbReference type="Proteomes" id="UP000295444"/>
    </source>
</evidence>
<dbReference type="SUPFAM" id="SSF55729">
    <property type="entry name" value="Acyl-CoA N-acyltransferases (Nat)"/>
    <property type="match status" value="1"/>
</dbReference>
<feature type="domain" description="N-acetyltransferase" evidence="1">
    <location>
        <begin position="11"/>
        <end position="181"/>
    </location>
</feature>
<dbReference type="PANTHER" id="PTHR43792">
    <property type="entry name" value="GNAT FAMILY, PUTATIVE (AFU_ORTHOLOGUE AFUA_3G00765)-RELATED-RELATED"/>
    <property type="match status" value="1"/>
</dbReference>
<dbReference type="AlphaFoldDB" id="A0A4R6SQJ8"/>
<dbReference type="PROSITE" id="PS51186">
    <property type="entry name" value="GNAT"/>
    <property type="match status" value="1"/>
</dbReference>
<keyword evidence="2" id="KW-0808">Transferase</keyword>
<dbReference type="PANTHER" id="PTHR43792:SF16">
    <property type="entry name" value="N-ACETYLTRANSFERASE DOMAIN-CONTAINING PROTEIN"/>
    <property type="match status" value="1"/>
</dbReference>
<name>A0A4R6SQJ8_LABRH</name>
<keyword evidence="3" id="KW-1185">Reference proteome</keyword>
<dbReference type="Gene3D" id="3.40.630.30">
    <property type="match status" value="1"/>
</dbReference>
<dbReference type="InterPro" id="IPR016181">
    <property type="entry name" value="Acyl_CoA_acyltransferase"/>
</dbReference>
<sequence>MGQPTLGTERLRLEPLADDHLDLEVELDSDPEVMRYLDRRPPARADIVRAHQRRLARGQEVPGLGIWLGFADDGFVGLWMLQPPHGPDQPKVAGEADLGYRLLRRRWRQGFATEGARELIRHGFEDVRLDRIFAQTLAVNEPSRATMSKLGLRFVRAFPCSDEDAPDGAEHGEVEYEITRATWVQGRASRAIV</sequence>
<dbReference type="RefSeq" id="WP_133848487.1">
    <property type="nucleotide sequence ID" value="NZ_SNXZ01000001.1"/>
</dbReference>
<protein>
    <submittedName>
        <fullName evidence="2">RimJ/RimL family protein N-acetyltransferase</fullName>
    </submittedName>
</protein>
<dbReference type="EMBL" id="SNXZ01000001">
    <property type="protein sequence ID" value="TDQ05802.1"/>
    <property type="molecule type" value="Genomic_DNA"/>
</dbReference>
<dbReference type="GO" id="GO:0016747">
    <property type="term" value="F:acyltransferase activity, transferring groups other than amino-acyl groups"/>
    <property type="evidence" value="ECO:0007669"/>
    <property type="project" value="InterPro"/>
</dbReference>
<gene>
    <name evidence="2" type="ORF">EV186_1011780</name>
</gene>
<dbReference type="Pfam" id="PF13302">
    <property type="entry name" value="Acetyltransf_3"/>
    <property type="match status" value="1"/>
</dbReference>
<accession>A0A4R6SQJ8</accession>
<comment type="caution">
    <text evidence="2">The sequence shown here is derived from an EMBL/GenBank/DDBJ whole genome shotgun (WGS) entry which is preliminary data.</text>
</comment>
<reference evidence="2 3" key="1">
    <citation type="submission" date="2019-03" db="EMBL/GenBank/DDBJ databases">
        <title>Genomic Encyclopedia of Type Strains, Phase IV (KMG-IV): sequencing the most valuable type-strain genomes for metagenomic binning, comparative biology and taxonomic classification.</title>
        <authorList>
            <person name="Goeker M."/>
        </authorList>
    </citation>
    <scope>NUCLEOTIDE SEQUENCE [LARGE SCALE GENOMIC DNA]</scope>
    <source>
        <strain evidence="2 3">DSM 45361</strain>
    </source>
</reference>
<organism evidence="2 3">
    <name type="scientific">Labedaea rhizosphaerae</name>
    <dbReference type="NCBI Taxonomy" id="598644"/>
    <lineage>
        <taxon>Bacteria</taxon>
        <taxon>Bacillati</taxon>
        <taxon>Actinomycetota</taxon>
        <taxon>Actinomycetes</taxon>
        <taxon>Pseudonocardiales</taxon>
        <taxon>Pseudonocardiaceae</taxon>
        <taxon>Labedaea</taxon>
    </lineage>
</organism>
<dbReference type="Proteomes" id="UP000295444">
    <property type="component" value="Unassembled WGS sequence"/>
</dbReference>
<evidence type="ECO:0000259" key="1">
    <source>
        <dbReference type="PROSITE" id="PS51186"/>
    </source>
</evidence>